<accession>A0ABM9ZDZ6</accession>
<dbReference type="InterPro" id="IPR011250">
    <property type="entry name" value="OMP/PagP_B-barrel"/>
</dbReference>
<evidence type="ECO:0000313" key="9">
    <source>
        <dbReference type="EMBL" id="EEX98006.1"/>
    </source>
</evidence>
<dbReference type="SUPFAM" id="SSF56925">
    <property type="entry name" value="OMPA-like"/>
    <property type="match status" value="1"/>
</dbReference>
<dbReference type="InterPro" id="IPR027385">
    <property type="entry name" value="Beta-barrel_OMP"/>
</dbReference>
<keyword evidence="6" id="KW-0998">Cell outer membrane</keyword>
<dbReference type="PANTHER" id="PTHR34001:SF3">
    <property type="entry name" value="BLL7405 PROTEIN"/>
    <property type="match status" value="1"/>
</dbReference>
<evidence type="ECO:0000256" key="5">
    <source>
        <dbReference type="ARBA" id="ARBA00023136"/>
    </source>
</evidence>
<dbReference type="InterPro" id="IPR051692">
    <property type="entry name" value="OMP-like"/>
</dbReference>
<dbReference type="Pfam" id="PF13505">
    <property type="entry name" value="OMP_b-brl"/>
    <property type="match status" value="1"/>
</dbReference>
<keyword evidence="10" id="KW-1185">Reference proteome</keyword>
<protein>
    <submittedName>
        <fullName evidence="9">Outer membrane protein 25b</fullName>
    </submittedName>
</protein>
<organism evidence="9 10">
    <name type="scientific">Brucella ceti M644/93/1</name>
    <dbReference type="NCBI Taxonomy" id="520459"/>
    <lineage>
        <taxon>Bacteria</taxon>
        <taxon>Pseudomonadati</taxon>
        <taxon>Pseudomonadota</taxon>
        <taxon>Alphaproteobacteria</taxon>
        <taxon>Hyphomicrobiales</taxon>
        <taxon>Brucellaceae</taxon>
        <taxon>Brucella/Ochrobactrum group</taxon>
        <taxon>Brucella</taxon>
    </lineage>
</organism>
<evidence type="ECO:0000256" key="7">
    <source>
        <dbReference type="ARBA" id="ARBA00038306"/>
    </source>
</evidence>
<evidence type="ECO:0000256" key="4">
    <source>
        <dbReference type="ARBA" id="ARBA00022729"/>
    </source>
</evidence>
<name>A0ABM9ZDZ6_9HYPH</name>
<evidence type="ECO:0000256" key="6">
    <source>
        <dbReference type="ARBA" id="ARBA00023237"/>
    </source>
</evidence>
<keyword evidence="3" id="KW-0812">Transmembrane</keyword>
<keyword evidence="2" id="KW-1134">Transmembrane beta strand</keyword>
<feature type="domain" description="Outer membrane protein beta-barrel" evidence="8">
    <location>
        <begin position="47"/>
        <end position="229"/>
    </location>
</feature>
<keyword evidence="5" id="KW-0472">Membrane</keyword>
<proteinExistence type="inferred from homology"/>
<dbReference type="Proteomes" id="UP000003990">
    <property type="component" value="Unassembled WGS sequence"/>
</dbReference>
<evidence type="ECO:0000256" key="2">
    <source>
        <dbReference type="ARBA" id="ARBA00022452"/>
    </source>
</evidence>
<comment type="subcellular location">
    <subcellularLocation>
        <location evidence="1">Cell outer membrane</location>
    </subcellularLocation>
</comment>
<comment type="similarity">
    <text evidence="7">Belongs to the Omp25/RopB family.</text>
</comment>
<evidence type="ECO:0000313" key="10">
    <source>
        <dbReference type="Proteomes" id="UP000003990"/>
    </source>
</evidence>
<sequence length="229" mass="25032">MHQLSFSLLRLAQRLLTPSLNRNLHRLLLLRPSPGMAPISAARSVMGWGRSTLSDEDTSIRVKPDGFLGGLYAGYNFDMGNNFVLGVDGDITYNDLDASHSDTDPDLDLTTGVDSKLRWSGAVRARMGVAMDRWMPYIAGGVAFGNVKNSVSLTDGIESIGVSQSKTMTGWAAGAGVDYAATDNVIVRLEYRYTDYGHKDFSVVDGDLSVEARNKFKTHDIRLGVAYKF</sequence>
<dbReference type="PANTHER" id="PTHR34001">
    <property type="entry name" value="BLL7405 PROTEIN"/>
    <property type="match status" value="1"/>
</dbReference>
<evidence type="ECO:0000256" key="3">
    <source>
        <dbReference type="ARBA" id="ARBA00022692"/>
    </source>
</evidence>
<evidence type="ECO:0000259" key="8">
    <source>
        <dbReference type="Pfam" id="PF13505"/>
    </source>
</evidence>
<keyword evidence="4" id="KW-0732">Signal</keyword>
<gene>
    <name evidence="9" type="ORF">BAIG_02394</name>
</gene>
<dbReference type="InterPro" id="IPR006315">
    <property type="entry name" value="OM_autotransptr_brl_dom"/>
</dbReference>
<dbReference type="Gene3D" id="2.40.160.20">
    <property type="match status" value="1"/>
</dbReference>
<dbReference type="NCBIfam" id="TIGR01414">
    <property type="entry name" value="autotrans_barl"/>
    <property type="match status" value="1"/>
</dbReference>
<dbReference type="EMBL" id="DS999671">
    <property type="protein sequence ID" value="EEX98006.1"/>
    <property type="molecule type" value="Genomic_DNA"/>
</dbReference>
<reference evidence="9 10" key="1">
    <citation type="submission" date="2008-12" db="EMBL/GenBank/DDBJ databases">
        <title>The Genome Sequence of Brucella ceti M644/93/1.</title>
        <authorList>
            <consortium name="The Broad Institute Genome Sequencing Platform"/>
            <person name="Ward D."/>
            <person name="Young S.K."/>
            <person name="Kodira C.D."/>
            <person name="Zeng Q."/>
            <person name="Koehrsen M."/>
            <person name="Alvarado L."/>
            <person name="Berlin A."/>
            <person name="Borenstein D."/>
            <person name="Chen Z."/>
            <person name="Engels R."/>
            <person name="Freedman E."/>
            <person name="Gellesch M."/>
            <person name="Goldberg J."/>
            <person name="Griggs A."/>
            <person name="Gujja S."/>
            <person name="Heiman D."/>
            <person name="Hepburn T."/>
            <person name="Howarth C."/>
            <person name="Jen D."/>
            <person name="Larson L."/>
            <person name="Lewis B."/>
            <person name="Mehta T."/>
            <person name="Park D."/>
            <person name="Pearson M."/>
            <person name="Roberts A."/>
            <person name="Saif S."/>
            <person name="Shea T."/>
            <person name="Shenoy N."/>
            <person name="Sisk P."/>
            <person name="Stolte C."/>
            <person name="Sykes S."/>
            <person name="Walk T."/>
            <person name="White J."/>
            <person name="Yandava C."/>
            <person name="Whatmore A.M."/>
            <person name="Perrett L.L."/>
            <person name="O'Callaghan D."/>
            <person name="Nusbaum C."/>
            <person name="Galagan J."/>
            <person name="Birren B."/>
        </authorList>
    </citation>
    <scope>NUCLEOTIDE SEQUENCE [LARGE SCALE GENOMIC DNA]</scope>
    <source>
        <strain evidence="9 10">M644/93/1</strain>
    </source>
</reference>
<evidence type="ECO:0000256" key="1">
    <source>
        <dbReference type="ARBA" id="ARBA00004442"/>
    </source>
</evidence>